<dbReference type="CDD" id="cd00130">
    <property type="entry name" value="PAS"/>
    <property type="match status" value="1"/>
</dbReference>
<dbReference type="OrthoDB" id="5760647at2"/>
<dbReference type="RefSeq" id="WP_105000553.1">
    <property type="nucleotide sequence ID" value="NZ_MQVX01000001.1"/>
</dbReference>
<accession>A0A2S7T5R4</accession>
<organism evidence="5 6">
    <name type="scientific">Aureicoccus marinus</name>
    <dbReference type="NCBI Taxonomy" id="754435"/>
    <lineage>
        <taxon>Bacteria</taxon>
        <taxon>Pseudomonadati</taxon>
        <taxon>Bacteroidota</taxon>
        <taxon>Flavobacteriia</taxon>
        <taxon>Flavobacteriales</taxon>
        <taxon>Flavobacteriaceae</taxon>
        <taxon>Aureicoccus</taxon>
    </lineage>
</organism>
<evidence type="ECO:0000313" key="5">
    <source>
        <dbReference type="EMBL" id="PQJ14911.1"/>
    </source>
</evidence>
<evidence type="ECO:0000256" key="1">
    <source>
        <dbReference type="ARBA" id="ARBA00022630"/>
    </source>
</evidence>
<keyword evidence="6" id="KW-1185">Reference proteome</keyword>
<comment type="caution">
    <text evidence="5">The sequence shown here is derived from an EMBL/GenBank/DDBJ whole genome shotgun (WGS) entry which is preliminary data.</text>
</comment>
<name>A0A2S7T5R4_9FLAO</name>
<dbReference type="NCBIfam" id="TIGR00229">
    <property type="entry name" value="sensory_box"/>
    <property type="match status" value="1"/>
</dbReference>
<dbReference type="PANTHER" id="PTHR47429:SF2">
    <property type="entry name" value="PROTEIN TWIN LOV 1"/>
    <property type="match status" value="1"/>
</dbReference>
<dbReference type="SUPFAM" id="SSF55785">
    <property type="entry name" value="PYP-like sensor domain (PAS domain)"/>
    <property type="match status" value="1"/>
</dbReference>
<dbReference type="PROSITE" id="PS50112">
    <property type="entry name" value="PAS"/>
    <property type="match status" value="1"/>
</dbReference>
<keyword evidence="2" id="KW-0288">FMN</keyword>
<dbReference type="Pfam" id="PF13426">
    <property type="entry name" value="PAS_9"/>
    <property type="match status" value="1"/>
</dbReference>
<proteinExistence type="predicted"/>
<feature type="domain" description="PAS" evidence="4">
    <location>
        <begin position="47"/>
        <end position="118"/>
    </location>
</feature>
<dbReference type="Proteomes" id="UP000239366">
    <property type="component" value="Unassembled WGS sequence"/>
</dbReference>
<dbReference type="InterPro" id="IPR000014">
    <property type="entry name" value="PAS"/>
</dbReference>
<dbReference type="AlphaFoldDB" id="A0A2S7T5R4"/>
<dbReference type="PANTHER" id="PTHR47429">
    <property type="entry name" value="PROTEIN TWIN LOV 1"/>
    <property type="match status" value="1"/>
</dbReference>
<dbReference type="InterPro" id="IPR035965">
    <property type="entry name" value="PAS-like_dom_sf"/>
</dbReference>
<evidence type="ECO:0000259" key="4">
    <source>
        <dbReference type="PROSITE" id="PS50112"/>
    </source>
</evidence>
<dbReference type="Gene3D" id="3.30.450.20">
    <property type="entry name" value="PAS domain"/>
    <property type="match status" value="1"/>
</dbReference>
<evidence type="ECO:0000256" key="3">
    <source>
        <dbReference type="ARBA" id="ARBA00022991"/>
    </source>
</evidence>
<sequence>MEESQKKKYLSPLRSMDFYMTNYHALLKKLKVEYEVSEIEGILQRKVQDSLLELLRANEYEALVVTDLNRKIVWVNNGFNEMTGYTKTFALGKKPTFLQGKKTSEEIRKEIRQLLAEGVRFNRTLLNYRKSGEEYHCHIDVIPLRNEEEEITHFLAMEREEQVA</sequence>
<reference evidence="6" key="1">
    <citation type="submission" date="2016-11" db="EMBL/GenBank/DDBJ databases">
        <title>Trade-off between light-utilization and light-protection in marine flavobacteria.</title>
        <authorList>
            <person name="Kumagai Y."/>
            <person name="Yoshizawa S."/>
            <person name="Kogure K."/>
        </authorList>
    </citation>
    <scope>NUCLEOTIDE SEQUENCE [LARGE SCALE GENOMIC DNA]</scope>
    <source>
        <strain evidence="6">SG-18</strain>
    </source>
</reference>
<keyword evidence="1" id="KW-0285">Flavoprotein</keyword>
<evidence type="ECO:0000313" key="6">
    <source>
        <dbReference type="Proteomes" id="UP000239366"/>
    </source>
</evidence>
<evidence type="ECO:0000256" key="2">
    <source>
        <dbReference type="ARBA" id="ARBA00022643"/>
    </source>
</evidence>
<protein>
    <recommendedName>
        <fullName evidence="4">PAS domain-containing protein</fullName>
    </recommendedName>
</protein>
<dbReference type="EMBL" id="MQVX01000001">
    <property type="protein sequence ID" value="PQJ14911.1"/>
    <property type="molecule type" value="Genomic_DNA"/>
</dbReference>
<keyword evidence="3" id="KW-0157">Chromophore</keyword>
<gene>
    <name evidence="5" type="ORF">BST99_03425</name>
</gene>